<gene>
    <name evidence="4" type="ORF">D9615_005215</name>
</gene>
<reference evidence="4 5" key="1">
    <citation type="journal article" date="2020" name="ISME J.">
        <title>Uncovering the hidden diversity of litter-decomposition mechanisms in mushroom-forming fungi.</title>
        <authorList>
            <person name="Floudas D."/>
            <person name="Bentzer J."/>
            <person name="Ahren D."/>
            <person name="Johansson T."/>
            <person name="Persson P."/>
            <person name="Tunlid A."/>
        </authorList>
    </citation>
    <scope>NUCLEOTIDE SEQUENCE [LARGE SCALE GENOMIC DNA]</scope>
    <source>
        <strain evidence="4 5">CBS 661.87</strain>
    </source>
</reference>
<evidence type="ECO:0000256" key="1">
    <source>
        <dbReference type="ARBA" id="ARBA00005331"/>
    </source>
</evidence>
<evidence type="ECO:0000313" key="5">
    <source>
        <dbReference type="Proteomes" id="UP000565441"/>
    </source>
</evidence>
<evidence type="ECO:0000259" key="3">
    <source>
        <dbReference type="Pfam" id="PF08614"/>
    </source>
</evidence>
<dbReference type="CDD" id="cd22887">
    <property type="entry name" value="Atg16_CCD"/>
    <property type="match status" value="1"/>
</dbReference>
<dbReference type="InterPro" id="IPR013923">
    <property type="entry name" value="Autophagy-rel_prot_16_dom"/>
</dbReference>
<accession>A0A8H5H6K9</accession>
<protein>
    <recommendedName>
        <fullName evidence="3">Autophagy-related protein 16 domain-containing protein</fullName>
    </recommendedName>
</protein>
<dbReference type="GO" id="GO:0034274">
    <property type="term" value="C:Atg12-Atg5-Atg16 complex"/>
    <property type="evidence" value="ECO:0007669"/>
    <property type="project" value="TreeGrafter"/>
</dbReference>
<dbReference type="PANTHER" id="PTHR19878">
    <property type="entry name" value="AUTOPHAGY PROTEIN 16-LIKE"/>
    <property type="match status" value="1"/>
</dbReference>
<dbReference type="Proteomes" id="UP000565441">
    <property type="component" value="Unassembled WGS sequence"/>
</dbReference>
<dbReference type="GO" id="GO:0043495">
    <property type="term" value="F:protein-membrane adaptor activity"/>
    <property type="evidence" value="ECO:0007669"/>
    <property type="project" value="TreeGrafter"/>
</dbReference>
<dbReference type="OrthoDB" id="8949486at2759"/>
<feature type="compositionally biased region" description="Polar residues" evidence="2">
    <location>
        <begin position="252"/>
        <end position="264"/>
    </location>
</feature>
<proteinExistence type="inferred from homology"/>
<sequence>MARFKLRSSATPRNHQMAEPAWQEQLRLRLTERNAKESAYASIIEQYRRLAQQTKLLKERNASLLRAVGSVKANPSSSTVLVPGTGEDNPVRAAYMASLESQISSLRDELATVYKTQGQNAQRLLSMNETLREKEEMSRIDSEGFRKAKDEIVVLKRKVDQHAELMAEKDRTVQILHDEISTLQLELGQIDERNATLTKDNAKLLQRWLDAKQAEANKMNEANQFYENMRSKHQAVLSWRDGDSGESRSRNGLETGSNTSTSVSGKGDTSDASHSNPPKDGIPSLTPNPLELTPNG</sequence>
<feature type="domain" description="Autophagy-related protein 16" evidence="3">
    <location>
        <begin position="26"/>
        <end position="220"/>
    </location>
</feature>
<dbReference type="GO" id="GO:0000045">
    <property type="term" value="P:autophagosome assembly"/>
    <property type="evidence" value="ECO:0007669"/>
    <property type="project" value="InterPro"/>
</dbReference>
<dbReference type="AlphaFoldDB" id="A0A8H5H6K9"/>
<comment type="similarity">
    <text evidence="1">Belongs to the ATG16 family.</text>
</comment>
<evidence type="ECO:0000313" key="4">
    <source>
        <dbReference type="EMBL" id="KAF5377683.1"/>
    </source>
</evidence>
<dbReference type="GO" id="GO:0000421">
    <property type="term" value="C:autophagosome membrane"/>
    <property type="evidence" value="ECO:0007669"/>
    <property type="project" value="TreeGrafter"/>
</dbReference>
<evidence type="ECO:0000256" key="2">
    <source>
        <dbReference type="SAM" id="MobiDB-lite"/>
    </source>
</evidence>
<dbReference type="Gene3D" id="1.20.5.170">
    <property type="match status" value="1"/>
</dbReference>
<dbReference type="InterPro" id="IPR045160">
    <property type="entry name" value="ATG16"/>
</dbReference>
<feature type="region of interest" description="Disordered" evidence="2">
    <location>
        <begin position="236"/>
        <end position="296"/>
    </location>
</feature>
<dbReference type="EMBL" id="JAACJP010000023">
    <property type="protein sequence ID" value="KAF5377683.1"/>
    <property type="molecule type" value="Genomic_DNA"/>
</dbReference>
<organism evidence="4 5">
    <name type="scientific">Tricholomella constricta</name>
    <dbReference type="NCBI Taxonomy" id="117010"/>
    <lineage>
        <taxon>Eukaryota</taxon>
        <taxon>Fungi</taxon>
        <taxon>Dikarya</taxon>
        <taxon>Basidiomycota</taxon>
        <taxon>Agaricomycotina</taxon>
        <taxon>Agaricomycetes</taxon>
        <taxon>Agaricomycetidae</taxon>
        <taxon>Agaricales</taxon>
        <taxon>Tricholomatineae</taxon>
        <taxon>Lyophyllaceae</taxon>
        <taxon>Tricholomella</taxon>
    </lineage>
</organism>
<keyword evidence="5" id="KW-1185">Reference proteome</keyword>
<comment type="caution">
    <text evidence="4">The sequence shown here is derived from an EMBL/GenBank/DDBJ whole genome shotgun (WGS) entry which is preliminary data.</text>
</comment>
<dbReference type="Pfam" id="PF08614">
    <property type="entry name" value="ATG16"/>
    <property type="match status" value="1"/>
</dbReference>
<dbReference type="PANTHER" id="PTHR19878:SF8">
    <property type="entry name" value="AUTOPHAGY-RELATED 16, ISOFORM F"/>
    <property type="match status" value="1"/>
</dbReference>
<name>A0A8H5H6K9_9AGAR</name>
<feature type="compositionally biased region" description="Basic and acidic residues" evidence="2">
    <location>
        <begin position="240"/>
        <end position="251"/>
    </location>
</feature>
<dbReference type="GO" id="GO:0034045">
    <property type="term" value="C:phagophore assembly site membrane"/>
    <property type="evidence" value="ECO:0007669"/>
    <property type="project" value="TreeGrafter"/>
</dbReference>